<proteinExistence type="predicted"/>
<comment type="caution">
    <text evidence="1">The sequence shown here is derived from an EMBL/GenBank/DDBJ whole genome shotgun (WGS) entry which is preliminary data.</text>
</comment>
<reference evidence="1 2" key="1">
    <citation type="journal article" date="2018" name="Front. Plant Sci.">
        <title>Red Clover (Trifolium pratense) and Zigzag Clover (T. medium) - A Picture of Genomic Similarities and Differences.</title>
        <authorList>
            <person name="Dluhosova J."/>
            <person name="Istvanek J."/>
            <person name="Nedelnik J."/>
            <person name="Repkova J."/>
        </authorList>
    </citation>
    <scope>NUCLEOTIDE SEQUENCE [LARGE SCALE GENOMIC DNA]</scope>
    <source>
        <strain evidence="2">cv. 10/8</strain>
        <tissue evidence="1">Leaf</tissue>
    </source>
</reference>
<sequence>GSGYALNDYESARGGAHAKRAELTWTRRARLIGMFEQEWIWASSWPSPEQFIY</sequence>
<dbReference type="EMBL" id="LXQA010181781">
    <property type="protein sequence ID" value="MCI30735.1"/>
    <property type="molecule type" value="Genomic_DNA"/>
</dbReference>
<name>A0A392R5B8_9FABA</name>
<accession>A0A392R5B8</accession>
<feature type="non-terminal residue" evidence="1">
    <location>
        <position position="1"/>
    </location>
</feature>
<dbReference type="AlphaFoldDB" id="A0A392R5B8"/>
<keyword evidence="2" id="KW-1185">Reference proteome</keyword>
<organism evidence="1 2">
    <name type="scientific">Trifolium medium</name>
    <dbReference type="NCBI Taxonomy" id="97028"/>
    <lineage>
        <taxon>Eukaryota</taxon>
        <taxon>Viridiplantae</taxon>
        <taxon>Streptophyta</taxon>
        <taxon>Embryophyta</taxon>
        <taxon>Tracheophyta</taxon>
        <taxon>Spermatophyta</taxon>
        <taxon>Magnoliopsida</taxon>
        <taxon>eudicotyledons</taxon>
        <taxon>Gunneridae</taxon>
        <taxon>Pentapetalae</taxon>
        <taxon>rosids</taxon>
        <taxon>fabids</taxon>
        <taxon>Fabales</taxon>
        <taxon>Fabaceae</taxon>
        <taxon>Papilionoideae</taxon>
        <taxon>50 kb inversion clade</taxon>
        <taxon>NPAAA clade</taxon>
        <taxon>Hologalegina</taxon>
        <taxon>IRL clade</taxon>
        <taxon>Trifolieae</taxon>
        <taxon>Trifolium</taxon>
    </lineage>
</organism>
<dbReference type="Proteomes" id="UP000265520">
    <property type="component" value="Unassembled WGS sequence"/>
</dbReference>
<protein>
    <submittedName>
        <fullName evidence="1">Uncharacterized protein</fullName>
    </submittedName>
</protein>
<evidence type="ECO:0000313" key="1">
    <source>
        <dbReference type="EMBL" id="MCI30735.1"/>
    </source>
</evidence>
<evidence type="ECO:0000313" key="2">
    <source>
        <dbReference type="Proteomes" id="UP000265520"/>
    </source>
</evidence>